<sequence length="131" mass="14404">MDSGASQHMTSSRDLLMNYQEFWEPEPVVFGDGRSVHALGTGEICITILLGPKEKDKRKSTMTKVLYVPMLAANLFSDRAAAMKGKVVQFIHTLCSIKDSQGKGVVKGRLVGNMHCLDCRGGQLQKDQMTS</sequence>
<evidence type="ECO:0000313" key="3">
    <source>
        <dbReference type="Proteomes" id="UP001152795"/>
    </source>
</evidence>
<dbReference type="AlphaFoldDB" id="A0A6S7L6U2"/>
<keyword evidence="3" id="KW-1185">Reference proteome</keyword>
<protein>
    <recommendedName>
        <fullName evidence="1">Retrovirus-related Pol polyprotein from transposon TNT 1-94-like beta-barrel domain-containing protein</fullName>
    </recommendedName>
</protein>
<name>A0A6S7L6U2_PARCT</name>
<dbReference type="InterPro" id="IPR054722">
    <property type="entry name" value="PolX-like_BBD"/>
</dbReference>
<accession>A0A6S7L6U2</accession>
<dbReference type="Proteomes" id="UP001152795">
    <property type="component" value="Unassembled WGS sequence"/>
</dbReference>
<feature type="domain" description="Retrovirus-related Pol polyprotein from transposon TNT 1-94-like beta-barrel" evidence="1">
    <location>
        <begin position="1"/>
        <end position="85"/>
    </location>
</feature>
<proteinExistence type="predicted"/>
<reference evidence="2" key="1">
    <citation type="submission" date="2020-04" db="EMBL/GenBank/DDBJ databases">
        <authorList>
            <person name="Alioto T."/>
            <person name="Alioto T."/>
            <person name="Gomez Garrido J."/>
        </authorList>
    </citation>
    <scope>NUCLEOTIDE SEQUENCE</scope>
    <source>
        <strain evidence="2">A484AB</strain>
    </source>
</reference>
<dbReference type="OrthoDB" id="8067992at2759"/>
<evidence type="ECO:0000313" key="2">
    <source>
        <dbReference type="EMBL" id="CAB4028189.1"/>
    </source>
</evidence>
<comment type="caution">
    <text evidence="2">The sequence shown here is derived from an EMBL/GenBank/DDBJ whole genome shotgun (WGS) entry which is preliminary data.</text>
</comment>
<organism evidence="2 3">
    <name type="scientific">Paramuricea clavata</name>
    <name type="common">Red gorgonian</name>
    <name type="synonym">Violescent sea-whip</name>
    <dbReference type="NCBI Taxonomy" id="317549"/>
    <lineage>
        <taxon>Eukaryota</taxon>
        <taxon>Metazoa</taxon>
        <taxon>Cnidaria</taxon>
        <taxon>Anthozoa</taxon>
        <taxon>Octocorallia</taxon>
        <taxon>Malacalcyonacea</taxon>
        <taxon>Plexauridae</taxon>
        <taxon>Paramuricea</taxon>
    </lineage>
</organism>
<evidence type="ECO:0000259" key="1">
    <source>
        <dbReference type="Pfam" id="PF22936"/>
    </source>
</evidence>
<dbReference type="Pfam" id="PF22936">
    <property type="entry name" value="Pol_BBD"/>
    <property type="match status" value="1"/>
</dbReference>
<dbReference type="EMBL" id="CACRXK020015308">
    <property type="protein sequence ID" value="CAB4028189.1"/>
    <property type="molecule type" value="Genomic_DNA"/>
</dbReference>
<gene>
    <name evidence="2" type="ORF">PACLA_8A056916</name>
</gene>